<evidence type="ECO:0000256" key="1">
    <source>
        <dbReference type="SAM" id="MobiDB-lite"/>
    </source>
</evidence>
<feature type="transmembrane region" description="Helical" evidence="2">
    <location>
        <begin position="203"/>
        <end position="223"/>
    </location>
</feature>
<dbReference type="EMBL" id="JBHTBH010000023">
    <property type="protein sequence ID" value="MFC7331468.1"/>
    <property type="molecule type" value="Genomic_DNA"/>
</dbReference>
<feature type="transmembrane region" description="Helical" evidence="2">
    <location>
        <begin position="159"/>
        <end position="182"/>
    </location>
</feature>
<protein>
    <submittedName>
        <fullName evidence="3">Uncharacterized protein</fullName>
    </submittedName>
</protein>
<evidence type="ECO:0000256" key="2">
    <source>
        <dbReference type="SAM" id="Phobius"/>
    </source>
</evidence>
<name>A0ABW2KQD7_9ACTN</name>
<keyword evidence="2" id="KW-1133">Transmembrane helix</keyword>
<dbReference type="RefSeq" id="WP_379874325.1">
    <property type="nucleotide sequence ID" value="NZ_JBHTBH010000023.1"/>
</dbReference>
<sequence length="449" mass="48024">MGRTNRPRPGETIADRKARLADERAHDSLTREDELVRRQAEIDHDIRLGRVEERTEDDRLRADIARQQRADARADLRSEADLAGWRRDLRRRGARLRAQTLITRSVEHRLVLKRRIQGGALGALGAALAAAVAWSTASVREGVLWVWGLAGQVSTAIEVVAWLAEPVMVGVAAGLIVLRTLLPMIGGSLTPTSGTDKLRRVEHALLGLSITLSAVPSLAAVAWTGGPAAVALGLVGTAVHAFPAIVAVLLAYTFAWTAERIAAADPTRGEGVRWLAEMDLGLDGAAPPVRPAVVDEGTEHAERIRGLLADDADVAEEARHGVDTLTEWLAEQGGVAVLDRPAEHAADGADEPNSDPDGIGSDQHDRPTGQEPSGGGADRGDGPVRQPHHSARVDAGMTTREKVWRAIQEHGPAVSTRWLAGHLQMPRSTVTEHRKALAAAGKPVYANPK</sequence>
<organism evidence="3 4">
    <name type="scientific">Marinactinospora rubrisoli</name>
    <dbReference type="NCBI Taxonomy" id="2715399"/>
    <lineage>
        <taxon>Bacteria</taxon>
        <taxon>Bacillati</taxon>
        <taxon>Actinomycetota</taxon>
        <taxon>Actinomycetes</taxon>
        <taxon>Streptosporangiales</taxon>
        <taxon>Nocardiopsidaceae</taxon>
        <taxon>Marinactinospora</taxon>
    </lineage>
</organism>
<gene>
    <name evidence="3" type="ORF">ACFQRF_27360</name>
</gene>
<feature type="region of interest" description="Disordered" evidence="1">
    <location>
        <begin position="1"/>
        <end position="32"/>
    </location>
</feature>
<keyword evidence="4" id="KW-1185">Reference proteome</keyword>
<comment type="caution">
    <text evidence="3">The sequence shown here is derived from an EMBL/GenBank/DDBJ whole genome shotgun (WGS) entry which is preliminary data.</text>
</comment>
<feature type="compositionally biased region" description="Basic and acidic residues" evidence="1">
    <location>
        <begin position="13"/>
        <end position="32"/>
    </location>
</feature>
<keyword evidence="2" id="KW-0812">Transmembrane</keyword>
<evidence type="ECO:0000313" key="4">
    <source>
        <dbReference type="Proteomes" id="UP001596540"/>
    </source>
</evidence>
<feature type="transmembrane region" description="Helical" evidence="2">
    <location>
        <begin position="119"/>
        <end position="139"/>
    </location>
</feature>
<dbReference type="Proteomes" id="UP001596540">
    <property type="component" value="Unassembled WGS sequence"/>
</dbReference>
<keyword evidence="2" id="KW-0472">Membrane</keyword>
<evidence type="ECO:0000313" key="3">
    <source>
        <dbReference type="EMBL" id="MFC7331468.1"/>
    </source>
</evidence>
<reference evidence="4" key="1">
    <citation type="journal article" date="2019" name="Int. J. Syst. Evol. Microbiol.">
        <title>The Global Catalogue of Microorganisms (GCM) 10K type strain sequencing project: providing services to taxonomists for standard genome sequencing and annotation.</title>
        <authorList>
            <consortium name="The Broad Institute Genomics Platform"/>
            <consortium name="The Broad Institute Genome Sequencing Center for Infectious Disease"/>
            <person name="Wu L."/>
            <person name="Ma J."/>
        </authorList>
    </citation>
    <scope>NUCLEOTIDE SEQUENCE [LARGE SCALE GENOMIC DNA]</scope>
    <source>
        <strain evidence="4">CGMCC 4.7382</strain>
    </source>
</reference>
<feature type="region of interest" description="Disordered" evidence="1">
    <location>
        <begin position="343"/>
        <end position="399"/>
    </location>
</feature>
<proteinExistence type="predicted"/>
<accession>A0ABW2KQD7</accession>
<feature type="transmembrane region" description="Helical" evidence="2">
    <location>
        <begin position="229"/>
        <end position="252"/>
    </location>
</feature>